<dbReference type="Gene3D" id="2.102.10.10">
    <property type="entry name" value="Rieske [2Fe-2S] iron-sulphur domain"/>
    <property type="match status" value="1"/>
</dbReference>
<dbReference type="SUPFAM" id="SSF50022">
    <property type="entry name" value="ISP domain"/>
    <property type="match status" value="1"/>
</dbReference>
<dbReference type="GO" id="GO:0004497">
    <property type="term" value="F:monooxygenase activity"/>
    <property type="evidence" value="ECO:0007669"/>
    <property type="project" value="UniProtKB-ARBA"/>
</dbReference>
<evidence type="ECO:0000313" key="8">
    <source>
        <dbReference type="Proteomes" id="UP000294114"/>
    </source>
</evidence>
<keyword evidence="2" id="KW-0479">Metal-binding</keyword>
<accession>A0A4Q8BFG3</accession>
<dbReference type="PROSITE" id="PS51296">
    <property type="entry name" value="RIESKE"/>
    <property type="match status" value="1"/>
</dbReference>
<dbReference type="InterPro" id="IPR017941">
    <property type="entry name" value="Rieske_2Fe-2S"/>
</dbReference>
<evidence type="ECO:0000256" key="1">
    <source>
        <dbReference type="ARBA" id="ARBA00022714"/>
    </source>
</evidence>
<dbReference type="GO" id="GO:0046872">
    <property type="term" value="F:metal ion binding"/>
    <property type="evidence" value="ECO:0007669"/>
    <property type="project" value="UniProtKB-KW"/>
</dbReference>
<dbReference type="InterPro" id="IPR036922">
    <property type="entry name" value="Rieske_2Fe-2S_sf"/>
</dbReference>
<dbReference type="PROSITE" id="PS51318">
    <property type="entry name" value="TAT"/>
    <property type="match status" value="1"/>
</dbReference>
<dbReference type="OrthoDB" id="25106at2"/>
<keyword evidence="8" id="KW-1185">Reference proteome</keyword>
<comment type="caution">
    <text evidence="7">The sequence shown here is derived from an EMBL/GenBank/DDBJ whole genome shotgun (WGS) entry which is preliminary data.</text>
</comment>
<evidence type="ECO:0000313" key="7">
    <source>
        <dbReference type="EMBL" id="RZU76125.1"/>
    </source>
</evidence>
<keyword evidence="1" id="KW-0001">2Fe-2S</keyword>
<evidence type="ECO:0000256" key="4">
    <source>
        <dbReference type="ARBA" id="ARBA00023014"/>
    </source>
</evidence>
<sequence length="194" mass="19645">MSDVQVLTGPGTQSRRALLTGAGAVGAAAVLAACGGDDSGDGAGAPTTAVSPTATGGGGPAAGQPLKTTDIPVGGGKIFAKEGVVVTQPNPSEFKGFSSICTHQNCTVSRVEGGTINCLCHGSKFSTFTAPFPDFLRPTIRRVEQGLDLVVGQRPATRPSLEVADVGDGVPLVQDLRRGLADPLRQPPSRSRGR</sequence>
<feature type="domain" description="Rieske" evidence="6">
    <location>
        <begin position="63"/>
        <end position="150"/>
    </location>
</feature>
<dbReference type="AlphaFoldDB" id="A0A4Q8BFG3"/>
<keyword evidence="4" id="KW-0411">Iron-sulfur</keyword>
<gene>
    <name evidence="7" type="ORF">EV384_4744</name>
</gene>
<dbReference type="RefSeq" id="WP_130336590.1">
    <property type="nucleotide sequence ID" value="NZ_SHLD01000001.1"/>
</dbReference>
<organism evidence="7 8">
    <name type="scientific">Micromonospora kangleipakensis</name>
    <dbReference type="NCBI Taxonomy" id="1077942"/>
    <lineage>
        <taxon>Bacteria</taxon>
        <taxon>Bacillati</taxon>
        <taxon>Actinomycetota</taxon>
        <taxon>Actinomycetes</taxon>
        <taxon>Micromonosporales</taxon>
        <taxon>Micromonosporaceae</taxon>
        <taxon>Micromonospora</taxon>
    </lineage>
</organism>
<dbReference type="InterPro" id="IPR006311">
    <property type="entry name" value="TAT_signal"/>
</dbReference>
<reference evidence="7 8" key="1">
    <citation type="submission" date="2019-02" db="EMBL/GenBank/DDBJ databases">
        <title>Sequencing the genomes of 1000 actinobacteria strains.</title>
        <authorList>
            <person name="Klenk H.-P."/>
        </authorList>
    </citation>
    <scope>NUCLEOTIDE SEQUENCE [LARGE SCALE GENOMIC DNA]</scope>
    <source>
        <strain evidence="7 8">DSM 45612</strain>
    </source>
</reference>
<feature type="region of interest" description="Disordered" evidence="5">
    <location>
        <begin position="43"/>
        <end position="68"/>
    </location>
</feature>
<proteinExistence type="predicted"/>
<dbReference type="CDD" id="cd03467">
    <property type="entry name" value="Rieske"/>
    <property type="match status" value="1"/>
</dbReference>
<evidence type="ECO:0000256" key="3">
    <source>
        <dbReference type="ARBA" id="ARBA00023004"/>
    </source>
</evidence>
<protein>
    <submittedName>
        <fullName evidence="7">Rieske-like 2Fe-2S protein</fullName>
    </submittedName>
</protein>
<dbReference type="GO" id="GO:0051537">
    <property type="term" value="F:2 iron, 2 sulfur cluster binding"/>
    <property type="evidence" value="ECO:0007669"/>
    <property type="project" value="UniProtKB-KW"/>
</dbReference>
<dbReference type="Proteomes" id="UP000294114">
    <property type="component" value="Unassembled WGS sequence"/>
</dbReference>
<name>A0A4Q8BFG3_9ACTN</name>
<dbReference type="EMBL" id="SHLD01000001">
    <property type="protein sequence ID" value="RZU76125.1"/>
    <property type="molecule type" value="Genomic_DNA"/>
</dbReference>
<evidence type="ECO:0000259" key="6">
    <source>
        <dbReference type="PROSITE" id="PS51296"/>
    </source>
</evidence>
<keyword evidence="3" id="KW-0408">Iron</keyword>
<evidence type="ECO:0000256" key="5">
    <source>
        <dbReference type="SAM" id="MobiDB-lite"/>
    </source>
</evidence>
<evidence type="ECO:0000256" key="2">
    <source>
        <dbReference type="ARBA" id="ARBA00022723"/>
    </source>
</evidence>
<feature type="compositionally biased region" description="Low complexity" evidence="5">
    <location>
        <begin position="44"/>
        <end position="54"/>
    </location>
</feature>
<dbReference type="Pfam" id="PF00355">
    <property type="entry name" value="Rieske"/>
    <property type="match status" value="1"/>
</dbReference>
<dbReference type="GO" id="GO:0016705">
    <property type="term" value="F:oxidoreductase activity, acting on paired donors, with incorporation or reduction of molecular oxygen"/>
    <property type="evidence" value="ECO:0007669"/>
    <property type="project" value="UniProtKB-ARBA"/>
</dbReference>